<organism evidence="5 6">
    <name type="scientific">Paraglomus brasilianum</name>
    <dbReference type="NCBI Taxonomy" id="144538"/>
    <lineage>
        <taxon>Eukaryota</taxon>
        <taxon>Fungi</taxon>
        <taxon>Fungi incertae sedis</taxon>
        <taxon>Mucoromycota</taxon>
        <taxon>Glomeromycotina</taxon>
        <taxon>Glomeromycetes</taxon>
        <taxon>Paraglomerales</taxon>
        <taxon>Paraglomeraceae</taxon>
        <taxon>Paraglomus</taxon>
    </lineage>
</organism>
<keyword evidence="2" id="KW-0521">NADP</keyword>
<dbReference type="OrthoDB" id="1393670at2759"/>
<dbReference type="PROSITE" id="PS00061">
    <property type="entry name" value="ADH_SHORT"/>
    <property type="match status" value="1"/>
</dbReference>
<comment type="caution">
    <text evidence="5">The sequence shown here is derived from an EMBL/GenBank/DDBJ whole genome shotgun (WGS) entry which is preliminary data.</text>
</comment>
<sequence length="307" mass="33371">MCSKEEQPETIEAASAIPRQPVQEQPGLQHELKPQPLVHHLPTETDSTLHPYKAAGKLEGKIALITGGDSGIGRSVATLFSLEGCKGIGIVHLEKEYEDAQETKRRIESQSQTKVVLISKDVGFEKNAIDIVNAVVQEFGRIDILVNNSSEQHIASDIEKITAQQLERTFRTNIFGMFYLAKHAVKHMNKGSNIINTTSVTAYNGSRHLVDYASTKGAIVAFTRSLALNLVSRGIRVNAVAPGPIWTPLITASFPEDKMETFGKKVPMGRAGHPSEVAPCYVFLASNDSSYMTGQVLHPNGGSIING</sequence>
<dbReference type="PRINTS" id="PR00081">
    <property type="entry name" value="GDHRDH"/>
</dbReference>
<evidence type="ECO:0000313" key="6">
    <source>
        <dbReference type="Proteomes" id="UP000789739"/>
    </source>
</evidence>
<dbReference type="EMBL" id="CAJVPI010000961">
    <property type="protein sequence ID" value="CAG8585165.1"/>
    <property type="molecule type" value="Genomic_DNA"/>
</dbReference>
<feature type="region of interest" description="Disordered" evidence="4">
    <location>
        <begin position="1"/>
        <end position="27"/>
    </location>
</feature>
<dbReference type="InterPro" id="IPR036291">
    <property type="entry name" value="NAD(P)-bd_dom_sf"/>
</dbReference>
<dbReference type="InterPro" id="IPR002347">
    <property type="entry name" value="SDR_fam"/>
</dbReference>
<keyword evidence="3" id="KW-0560">Oxidoreductase</keyword>
<dbReference type="Pfam" id="PF13561">
    <property type="entry name" value="adh_short_C2"/>
    <property type="match status" value="1"/>
</dbReference>
<proteinExistence type="inferred from homology"/>
<evidence type="ECO:0000256" key="4">
    <source>
        <dbReference type="SAM" id="MobiDB-lite"/>
    </source>
</evidence>
<dbReference type="PANTHER" id="PTHR48107">
    <property type="entry name" value="NADPH-DEPENDENT ALDEHYDE REDUCTASE-LIKE PROTEIN, CHLOROPLASTIC-RELATED"/>
    <property type="match status" value="1"/>
</dbReference>
<accession>A0A9N9C348</accession>
<name>A0A9N9C348_9GLOM</name>
<evidence type="ECO:0000313" key="5">
    <source>
        <dbReference type="EMBL" id="CAG8585165.1"/>
    </source>
</evidence>
<dbReference type="Gene3D" id="3.40.50.720">
    <property type="entry name" value="NAD(P)-binding Rossmann-like Domain"/>
    <property type="match status" value="1"/>
</dbReference>
<gene>
    <name evidence="5" type="ORF">PBRASI_LOCUS6830</name>
</gene>
<evidence type="ECO:0000256" key="3">
    <source>
        <dbReference type="ARBA" id="ARBA00023002"/>
    </source>
</evidence>
<evidence type="ECO:0000256" key="1">
    <source>
        <dbReference type="ARBA" id="ARBA00006484"/>
    </source>
</evidence>
<reference evidence="5" key="1">
    <citation type="submission" date="2021-06" db="EMBL/GenBank/DDBJ databases">
        <authorList>
            <person name="Kallberg Y."/>
            <person name="Tangrot J."/>
            <person name="Rosling A."/>
        </authorList>
    </citation>
    <scope>NUCLEOTIDE SEQUENCE</scope>
    <source>
        <strain evidence="5">BR232B</strain>
    </source>
</reference>
<dbReference type="PRINTS" id="PR00080">
    <property type="entry name" value="SDRFAMILY"/>
</dbReference>
<comment type="similarity">
    <text evidence="1">Belongs to the short-chain dehydrogenases/reductases (SDR) family.</text>
</comment>
<dbReference type="PANTHER" id="PTHR48107:SF16">
    <property type="entry name" value="NADPH-DEPENDENT ALDEHYDE REDUCTASE 1, CHLOROPLASTIC"/>
    <property type="match status" value="1"/>
</dbReference>
<evidence type="ECO:0000256" key="2">
    <source>
        <dbReference type="ARBA" id="ARBA00022857"/>
    </source>
</evidence>
<dbReference type="Proteomes" id="UP000789739">
    <property type="component" value="Unassembled WGS sequence"/>
</dbReference>
<dbReference type="InterPro" id="IPR020904">
    <property type="entry name" value="Sc_DH/Rdtase_CS"/>
</dbReference>
<keyword evidence="6" id="KW-1185">Reference proteome</keyword>
<dbReference type="AlphaFoldDB" id="A0A9N9C348"/>
<protein>
    <submittedName>
        <fullName evidence="5">7450_t:CDS:1</fullName>
    </submittedName>
</protein>
<dbReference type="FunFam" id="3.40.50.720:FF:000084">
    <property type="entry name" value="Short-chain dehydrogenase reductase"/>
    <property type="match status" value="1"/>
</dbReference>
<dbReference type="GO" id="GO:0016614">
    <property type="term" value="F:oxidoreductase activity, acting on CH-OH group of donors"/>
    <property type="evidence" value="ECO:0007669"/>
    <property type="project" value="UniProtKB-ARBA"/>
</dbReference>
<dbReference type="SUPFAM" id="SSF51735">
    <property type="entry name" value="NAD(P)-binding Rossmann-fold domains"/>
    <property type="match status" value="1"/>
</dbReference>